<dbReference type="EMBL" id="BPLR01012561">
    <property type="protein sequence ID" value="GIY54885.1"/>
    <property type="molecule type" value="Genomic_DNA"/>
</dbReference>
<name>A0AAV4UB90_CAEEX</name>
<protein>
    <submittedName>
        <fullName evidence="2">Uncharacterized protein</fullName>
    </submittedName>
</protein>
<comment type="caution">
    <text evidence="2">The sequence shown here is derived from an EMBL/GenBank/DDBJ whole genome shotgun (WGS) entry which is preliminary data.</text>
</comment>
<dbReference type="Proteomes" id="UP001054945">
    <property type="component" value="Unassembled WGS sequence"/>
</dbReference>
<reference evidence="2 3" key="1">
    <citation type="submission" date="2021-06" db="EMBL/GenBank/DDBJ databases">
        <title>Caerostris extrusa draft genome.</title>
        <authorList>
            <person name="Kono N."/>
            <person name="Arakawa K."/>
        </authorList>
    </citation>
    <scope>NUCLEOTIDE SEQUENCE [LARGE SCALE GENOMIC DNA]</scope>
</reference>
<evidence type="ECO:0000313" key="3">
    <source>
        <dbReference type="Proteomes" id="UP001054945"/>
    </source>
</evidence>
<sequence length="89" mass="9501">MVGEQSSSSLPSATQNAQPEQRNDGKSRRSHSCGVEQNISSADTFRLAAAANVIPRGHTSVYRSSLLSAKVDPKGNLNPFVLTVTGRLF</sequence>
<keyword evidence="3" id="KW-1185">Reference proteome</keyword>
<organism evidence="2 3">
    <name type="scientific">Caerostris extrusa</name>
    <name type="common">Bark spider</name>
    <name type="synonym">Caerostris bankana</name>
    <dbReference type="NCBI Taxonomy" id="172846"/>
    <lineage>
        <taxon>Eukaryota</taxon>
        <taxon>Metazoa</taxon>
        <taxon>Ecdysozoa</taxon>
        <taxon>Arthropoda</taxon>
        <taxon>Chelicerata</taxon>
        <taxon>Arachnida</taxon>
        <taxon>Araneae</taxon>
        <taxon>Araneomorphae</taxon>
        <taxon>Entelegynae</taxon>
        <taxon>Araneoidea</taxon>
        <taxon>Araneidae</taxon>
        <taxon>Caerostris</taxon>
    </lineage>
</organism>
<proteinExistence type="predicted"/>
<accession>A0AAV4UB90</accession>
<gene>
    <name evidence="2" type="ORF">CEXT_763621</name>
</gene>
<feature type="compositionally biased region" description="Polar residues" evidence="1">
    <location>
        <begin position="1"/>
        <end position="20"/>
    </location>
</feature>
<evidence type="ECO:0000256" key="1">
    <source>
        <dbReference type="SAM" id="MobiDB-lite"/>
    </source>
</evidence>
<evidence type="ECO:0000313" key="2">
    <source>
        <dbReference type="EMBL" id="GIY54885.1"/>
    </source>
</evidence>
<dbReference type="AlphaFoldDB" id="A0AAV4UB90"/>
<feature type="region of interest" description="Disordered" evidence="1">
    <location>
        <begin position="1"/>
        <end position="36"/>
    </location>
</feature>